<gene>
    <name evidence="2" type="ORF">V6617_18575</name>
</gene>
<reference evidence="2 3" key="1">
    <citation type="submission" date="2024-02" db="EMBL/GenBank/DDBJ databases">
        <title>Complete genome sequence of Pelagibacterium nitratireducens ZH15.</title>
        <authorList>
            <person name="Zhao L.H."/>
        </authorList>
    </citation>
    <scope>NUCLEOTIDE SEQUENCE [LARGE SCALE GENOMIC DNA]</scope>
    <source>
        <strain evidence="2 3">ZH15</strain>
        <plasmid evidence="2 3">unnamed</plasmid>
    </source>
</reference>
<proteinExistence type="predicted"/>
<keyword evidence="2" id="KW-0614">Plasmid</keyword>
<feature type="region of interest" description="Disordered" evidence="1">
    <location>
        <begin position="1"/>
        <end position="34"/>
    </location>
</feature>
<evidence type="ECO:0000313" key="2">
    <source>
        <dbReference type="EMBL" id="WWT34891.1"/>
    </source>
</evidence>
<geneLocation type="plasmid" evidence="2 3">
    <name>unnamed</name>
</geneLocation>
<dbReference type="RefSeq" id="WP_338611035.1">
    <property type="nucleotide sequence ID" value="NZ_CP146276.1"/>
</dbReference>
<name>A0ABZ2I538_9HYPH</name>
<keyword evidence="3" id="KW-1185">Reference proteome</keyword>
<organism evidence="2 3">
    <name type="scientific">Pelagibacterium nitratireducens</name>
    <dbReference type="NCBI Taxonomy" id="1046114"/>
    <lineage>
        <taxon>Bacteria</taxon>
        <taxon>Pseudomonadati</taxon>
        <taxon>Pseudomonadota</taxon>
        <taxon>Alphaproteobacteria</taxon>
        <taxon>Hyphomicrobiales</taxon>
        <taxon>Devosiaceae</taxon>
        <taxon>Pelagibacterium</taxon>
    </lineage>
</organism>
<evidence type="ECO:0000256" key="1">
    <source>
        <dbReference type="SAM" id="MobiDB-lite"/>
    </source>
</evidence>
<accession>A0ABZ2I538</accession>
<dbReference type="EMBL" id="CP146276">
    <property type="protein sequence ID" value="WWT34891.1"/>
    <property type="molecule type" value="Genomic_DNA"/>
</dbReference>
<dbReference type="Proteomes" id="UP001369958">
    <property type="component" value="Plasmid unnamed"/>
</dbReference>
<protein>
    <submittedName>
        <fullName evidence="2">Uncharacterized protein</fullName>
    </submittedName>
</protein>
<sequence>MTFSRPTGVISECEESSLSDAGERSDQFDGPNVDASRRLLDGYGNLTQKCGSHGTDRLGGNEIVVLVHLDAIVLVEKYPARRGKTNEPAFGTLRAS</sequence>
<evidence type="ECO:0000313" key="3">
    <source>
        <dbReference type="Proteomes" id="UP001369958"/>
    </source>
</evidence>